<reference evidence="5 6" key="1">
    <citation type="journal article" date="2019" name="Int. J. Syst. Evol. Microbiol.">
        <title>The Draft Whole-Genome Sequence of the Antibiotic Producer Empedobacter haloabium ATCC 31962 Provides Indications for Its Taxonomic Reclassification.</title>
        <authorList>
            <person name="Miess H."/>
            <person name="Arlt P."/>
            <person name="Apel A.K."/>
            <person name="Weber T."/>
            <person name="Nieselt K."/>
            <person name="Hanssen F."/>
            <person name="Czemmel S."/>
            <person name="Nahnsen S."/>
            <person name="Gross H."/>
        </authorList>
    </citation>
    <scope>NUCLEOTIDE SEQUENCE [LARGE SCALE GENOMIC DNA]</scope>
    <source>
        <strain evidence="5 6">ATCC 31962</strain>
    </source>
</reference>
<dbReference type="InterPro" id="IPR029063">
    <property type="entry name" value="SAM-dependent_MTases_sf"/>
</dbReference>
<dbReference type="GO" id="GO:0032259">
    <property type="term" value="P:methylation"/>
    <property type="evidence" value="ECO:0007669"/>
    <property type="project" value="UniProtKB-KW"/>
</dbReference>
<name>A0ABZ1UTS0_9BURK</name>
<feature type="domain" description="Methyltransferase small" evidence="4">
    <location>
        <begin position="174"/>
        <end position="290"/>
    </location>
</feature>
<protein>
    <submittedName>
        <fullName evidence="5">Class I SAM-dependent methyltransferase</fullName>
    </submittedName>
</protein>
<proteinExistence type="predicted"/>
<feature type="compositionally biased region" description="Polar residues" evidence="3">
    <location>
        <begin position="1"/>
        <end position="10"/>
    </location>
</feature>
<dbReference type="PANTHER" id="PTHR18895:SF74">
    <property type="entry name" value="MTRF1L RELEASE FACTOR GLUTAMINE METHYLTRANSFERASE"/>
    <property type="match status" value="1"/>
</dbReference>
<evidence type="ECO:0000313" key="6">
    <source>
        <dbReference type="Proteomes" id="UP000321323"/>
    </source>
</evidence>
<keyword evidence="6" id="KW-1185">Reference proteome</keyword>
<keyword evidence="1 5" id="KW-0489">Methyltransferase</keyword>
<dbReference type="CDD" id="cd02440">
    <property type="entry name" value="AdoMet_MTases"/>
    <property type="match status" value="1"/>
</dbReference>
<accession>A0ABZ1UTS0</accession>
<dbReference type="GO" id="GO:0008168">
    <property type="term" value="F:methyltransferase activity"/>
    <property type="evidence" value="ECO:0007669"/>
    <property type="project" value="UniProtKB-KW"/>
</dbReference>
<evidence type="ECO:0000313" key="5">
    <source>
        <dbReference type="EMBL" id="WUR16137.1"/>
    </source>
</evidence>
<dbReference type="InterPro" id="IPR007848">
    <property type="entry name" value="Small_mtfrase_dom"/>
</dbReference>
<dbReference type="Proteomes" id="UP000321323">
    <property type="component" value="Chromosome"/>
</dbReference>
<dbReference type="EMBL" id="CP136508">
    <property type="protein sequence ID" value="WUR16137.1"/>
    <property type="molecule type" value="Genomic_DNA"/>
</dbReference>
<evidence type="ECO:0000256" key="1">
    <source>
        <dbReference type="ARBA" id="ARBA00022603"/>
    </source>
</evidence>
<dbReference type="Pfam" id="PF05175">
    <property type="entry name" value="MTS"/>
    <property type="match status" value="1"/>
</dbReference>
<sequence>MMNATASTAEQAGPREAGPREAAPREAAPRPAASPSSPARPEPQSRALVELGQALQAAGYRFTTVTPATHSRVKARTDHVWARDLADVFGWSRPFQADAVPAAVLRLMQAAGIAQPHRDGWRSTLRASTLDGQLYFHSAYPTSDADAVFFGPDTYRFGRALRRELADLQAAGRPVRRAADVGAGAGPGAVIVALACPQAEVLALDINDKAMRLARVNMELAGLANVDVRRSDLLNDIDGEFDLIVSNPPYLLDPSERAYRHGGGELGAGLSLALVKQAATRLAPGGSLLLYTGVAMRHNRDPFLQAVTPLLAGLTWTYEEIDPDVFGEELDTPAYQDSDRIAAVWLKATRPQH</sequence>
<evidence type="ECO:0000256" key="2">
    <source>
        <dbReference type="ARBA" id="ARBA00022691"/>
    </source>
</evidence>
<evidence type="ECO:0000259" key="4">
    <source>
        <dbReference type="Pfam" id="PF05175"/>
    </source>
</evidence>
<dbReference type="Gene3D" id="3.40.50.150">
    <property type="entry name" value="Vaccinia Virus protein VP39"/>
    <property type="match status" value="1"/>
</dbReference>
<dbReference type="InterPro" id="IPR050320">
    <property type="entry name" value="N5-glutamine_MTase"/>
</dbReference>
<evidence type="ECO:0000256" key="3">
    <source>
        <dbReference type="SAM" id="MobiDB-lite"/>
    </source>
</evidence>
<dbReference type="SUPFAM" id="SSF53335">
    <property type="entry name" value="S-adenosyl-L-methionine-dependent methyltransferases"/>
    <property type="match status" value="1"/>
</dbReference>
<dbReference type="InterPro" id="IPR002052">
    <property type="entry name" value="DNA_methylase_N6_adenine_CS"/>
</dbReference>
<organism evidence="5 6">
    <name type="scientific">[Empedobacter] haloabium</name>
    <dbReference type="NCBI Taxonomy" id="592317"/>
    <lineage>
        <taxon>Bacteria</taxon>
        <taxon>Pseudomonadati</taxon>
        <taxon>Pseudomonadota</taxon>
        <taxon>Betaproteobacteria</taxon>
        <taxon>Burkholderiales</taxon>
        <taxon>Oxalobacteraceae</taxon>
        <taxon>Telluria group</taxon>
        <taxon>Telluria group incertae sedis</taxon>
    </lineage>
</organism>
<keyword evidence="2" id="KW-0949">S-adenosyl-L-methionine</keyword>
<feature type="region of interest" description="Disordered" evidence="3">
    <location>
        <begin position="1"/>
        <end position="45"/>
    </location>
</feature>
<gene>
    <name evidence="5" type="ORF">E7V67_013850</name>
</gene>
<keyword evidence="1 5" id="KW-0808">Transferase</keyword>
<feature type="compositionally biased region" description="Basic and acidic residues" evidence="3">
    <location>
        <begin position="17"/>
        <end position="28"/>
    </location>
</feature>
<feature type="compositionally biased region" description="Low complexity" evidence="3">
    <location>
        <begin position="29"/>
        <end position="45"/>
    </location>
</feature>
<dbReference type="PROSITE" id="PS00092">
    <property type="entry name" value="N6_MTASE"/>
    <property type="match status" value="1"/>
</dbReference>
<dbReference type="PANTHER" id="PTHR18895">
    <property type="entry name" value="HEMK METHYLTRANSFERASE"/>
    <property type="match status" value="1"/>
</dbReference>